<feature type="non-terminal residue" evidence="2">
    <location>
        <position position="1"/>
    </location>
</feature>
<proteinExistence type="predicted"/>
<evidence type="ECO:0000313" key="2">
    <source>
        <dbReference type="EMBL" id="PAA58767.1"/>
    </source>
</evidence>
<organism evidence="2 4">
    <name type="scientific">Macrostomum lignano</name>
    <dbReference type="NCBI Taxonomy" id="282301"/>
    <lineage>
        <taxon>Eukaryota</taxon>
        <taxon>Metazoa</taxon>
        <taxon>Spiralia</taxon>
        <taxon>Lophotrochozoa</taxon>
        <taxon>Platyhelminthes</taxon>
        <taxon>Rhabditophora</taxon>
        <taxon>Macrostomorpha</taxon>
        <taxon>Macrostomida</taxon>
        <taxon>Macrostomidae</taxon>
        <taxon>Macrostomum</taxon>
    </lineage>
</organism>
<dbReference type="EMBL" id="NIVC01002335">
    <property type="protein sequence ID" value="PAA58767.1"/>
    <property type="molecule type" value="Genomic_DNA"/>
</dbReference>
<evidence type="ECO:0000313" key="3">
    <source>
        <dbReference type="EMBL" id="PAA80102.1"/>
    </source>
</evidence>
<dbReference type="Proteomes" id="UP000215902">
    <property type="component" value="Unassembled WGS sequence"/>
</dbReference>
<reference evidence="2 4" key="1">
    <citation type="submission" date="2017-06" db="EMBL/GenBank/DDBJ databases">
        <title>A platform for efficient transgenesis in Macrostomum lignano, a flatworm model organism for stem cell research.</title>
        <authorList>
            <person name="Berezikov E."/>
        </authorList>
    </citation>
    <scope>NUCLEOTIDE SEQUENCE [LARGE SCALE GENOMIC DNA]</scope>
    <source>
        <strain evidence="2">DV1</strain>
        <tissue evidence="2">Whole organism</tissue>
    </source>
</reference>
<keyword evidence="1" id="KW-0472">Membrane</keyword>
<accession>A0A267ED19</accession>
<evidence type="ECO:0000313" key="4">
    <source>
        <dbReference type="Proteomes" id="UP000215902"/>
    </source>
</evidence>
<keyword evidence="1" id="KW-0812">Transmembrane</keyword>
<keyword evidence="1" id="KW-1133">Transmembrane helix</keyword>
<evidence type="ECO:0000256" key="1">
    <source>
        <dbReference type="SAM" id="Phobius"/>
    </source>
</evidence>
<name>A0A267ED19_9PLAT</name>
<feature type="transmembrane region" description="Helical" evidence="1">
    <location>
        <begin position="20"/>
        <end position="39"/>
    </location>
</feature>
<gene>
    <name evidence="2" type="ORF">BOX15_Mlig003877g2</name>
    <name evidence="3" type="ORF">BOX15_Mlig003877g3</name>
</gene>
<sequence length="94" mass="10307">PLQGPSNQRLSVETSCSLPIMKLHLLLAIVAVAVAAVAVTGERQFDEDVEQPDDFESALDDIAGDSLEEPLESDEDDISQVARLGRRRTFNKKK</sequence>
<dbReference type="EMBL" id="NIVC01000598">
    <property type="protein sequence ID" value="PAA80102.1"/>
    <property type="molecule type" value="Genomic_DNA"/>
</dbReference>
<keyword evidence="4" id="KW-1185">Reference proteome</keyword>
<protein>
    <submittedName>
        <fullName evidence="2">Uncharacterized protein</fullName>
    </submittedName>
</protein>
<dbReference type="AlphaFoldDB" id="A0A267ED19"/>
<comment type="caution">
    <text evidence="2">The sequence shown here is derived from an EMBL/GenBank/DDBJ whole genome shotgun (WGS) entry which is preliminary data.</text>
</comment>